<dbReference type="SUPFAM" id="SSF53041">
    <property type="entry name" value="Resolvase-like"/>
    <property type="match status" value="1"/>
</dbReference>
<dbReference type="EMBL" id="UFWD01000001">
    <property type="protein sequence ID" value="SUY21222.1"/>
    <property type="molecule type" value="Genomic_DNA"/>
</dbReference>
<organism evidence="2">
    <name type="scientific">Clostridioides difficile</name>
    <name type="common">Peptoclostridium difficile</name>
    <dbReference type="NCBI Taxonomy" id="1496"/>
    <lineage>
        <taxon>Bacteria</taxon>
        <taxon>Bacillati</taxon>
        <taxon>Bacillota</taxon>
        <taxon>Clostridia</taxon>
        <taxon>Peptostreptococcales</taxon>
        <taxon>Peptostreptococcaceae</taxon>
        <taxon>Clostridioides</taxon>
    </lineage>
</organism>
<dbReference type="GO" id="GO:0003677">
    <property type="term" value="F:DNA binding"/>
    <property type="evidence" value="ECO:0007669"/>
    <property type="project" value="InterPro"/>
</dbReference>
<dbReference type="InterPro" id="IPR036162">
    <property type="entry name" value="Resolvase-like_N_sf"/>
</dbReference>
<dbReference type="CDD" id="cd03770">
    <property type="entry name" value="SR_TndX_transposase"/>
    <property type="match status" value="1"/>
</dbReference>
<sequence length="170" mass="19714">MLKQQANNKEKVALYSRLSRDDGLDKESNSIANQREMLKRYAKENKFYVYDEYIDDGFSGTTFNRPALNRMFEDIEAGKVNVVLVKDMSRLGRNNALFMYYVEEVFPDLDVRFIAINDMVDTAQDDNEIMPFKSVLNEYYARDISKKIRSSIRTTALTGGLQVHLLLMVI</sequence>
<evidence type="ECO:0000313" key="2">
    <source>
        <dbReference type="EMBL" id="SUY21222.1"/>
    </source>
</evidence>
<dbReference type="GO" id="GO:0000150">
    <property type="term" value="F:DNA strand exchange activity"/>
    <property type="evidence" value="ECO:0007669"/>
    <property type="project" value="InterPro"/>
</dbReference>
<dbReference type="PANTHER" id="PTHR30461:SF23">
    <property type="entry name" value="DNA RECOMBINASE-RELATED"/>
    <property type="match status" value="1"/>
</dbReference>
<evidence type="ECO:0000259" key="1">
    <source>
        <dbReference type="PROSITE" id="PS51736"/>
    </source>
</evidence>
<dbReference type="InterPro" id="IPR006119">
    <property type="entry name" value="Resolv_N"/>
</dbReference>
<dbReference type="AlphaFoldDB" id="A0A381I740"/>
<accession>A0A381I740</accession>
<protein>
    <submittedName>
        <fullName evidence="2">Conjugative transposon site-specific recombinase</fullName>
    </submittedName>
</protein>
<dbReference type="InterPro" id="IPR050639">
    <property type="entry name" value="SSR_resolvase"/>
</dbReference>
<dbReference type="PANTHER" id="PTHR30461">
    <property type="entry name" value="DNA-INVERTASE FROM LAMBDOID PROPHAGE"/>
    <property type="match status" value="1"/>
</dbReference>
<dbReference type="Gene3D" id="3.40.50.1390">
    <property type="entry name" value="Resolvase, N-terminal catalytic domain"/>
    <property type="match status" value="1"/>
</dbReference>
<name>A0A381I740_CLODI</name>
<proteinExistence type="predicted"/>
<gene>
    <name evidence="2" type="ORF">NCTC13307_00570</name>
</gene>
<dbReference type="Pfam" id="PF00239">
    <property type="entry name" value="Resolvase"/>
    <property type="match status" value="1"/>
</dbReference>
<reference evidence="2" key="1">
    <citation type="submission" date="2018-06" db="EMBL/GenBank/DDBJ databases">
        <authorList>
            <consortium name="Pathogen Informatics"/>
            <person name="Doyle S."/>
        </authorList>
    </citation>
    <scope>NUCLEOTIDE SEQUENCE</scope>
    <source>
        <strain evidence="2">NCTC13307</strain>
    </source>
</reference>
<dbReference type="PROSITE" id="PS51736">
    <property type="entry name" value="RECOMBINASES_3"/>
    <property type="match status" value="1"/>
</dbReference>
<dbReference type="SMART" id="SM00857">
    <property type="entry name" value="Resolvase"/>
    <property type="match status" value="1"/>
</dbReference>
<feature type="domain" description="Resolvase/invertase-type recombinase catalytic" evidence="1">
    <location>
        <begin position="11"/>
        <end position="159"/>
    </location>
</feature>